<keyword evidence="3" id="KW-1185">Reference proteome</keyword>
<accession>A0AAD5RS58</accession>
<protein>
    <submittedName>
        <fullName evidence="2">Uncharacterized protein</fullName>
    </submittedName>
</protein>
<feature type="transmembrane region" description="Helical" evidence="1">
    <location>
        <begin position="210"/>
        <end position="233"/>
    </location>
</feature>
<sequence length="280" mass="30305">MEPASSCTFEGNSDIYGLGVRVGIYLQWLATLIAKYLHEPAVESTRDANTAYLVAMLAGLILITRDAHAETPALEGYITLLLCFAMACSSCSQAYSAARTRELRSLVDLLLCTAVCAYGLWFLSVGIQRLPRLDCPEVVFFFAPVALFGWFRIFLQAVFAASLAASAVLVAMRTSAIYHELADAVATWGGRAGESSPPPIHPARVVRASVFQILGGITAVAVFTLVVELTLAWNHARDVYVAATFSQLFPLVVSTTNLARVVVQLLKAVVLGDSRVEWTK</sequence>
<keyword evidence="1" id="KW-0812">Transmembrane</keyword>
<feature type="transmembrane region" description="Helical" evidence="1">
    <location>
        <begin position="147"/>
        <end position="171"/>
    </location>
</feature>
<evidence type="ECO:0000313" key="2">
    <source>
        <dbReference type="EMBL" id="KAJ2902100.1"/>
    </source>
</evidence>
<keyword evidence="1" id="KW-0472">Membrane</keyword>
<feature type="transmembrane region" description="Helical" evidence="1">
    <location>
        <begin position="77"/>
        <end position="95"/>
    </location>
</feature>
<feature type="transmembrane region" description="Helical" evidence="1">
    <location>
        <begin position="15"/>
        <end position="37"/>
    </location>
</feature>
<gene>
    <name evidence="2" type="ORF">MKZ38_001009</name>
</gene>
<proteinExistence type="predicted"/>
<dbReference type="Proteomes" id="UP001201980">
    <property type="component" value="Unassembled WGS sequence"/>
</dbReference>
<reference evidence="2" key="1">
    <citation type="submission" date="2022-07" db="EMBL/GenBank/DDBJ databases">
        <title>Draft genome sequence of Zalerion maritima ATCC 34329, a (micro)plastics degrading marine fungus.</title>
        <authorList>
            <person name="Paco A."/>
            <person name="Goncalves M.F.M."/>
            <person name="Rocha-Santos T.A.P."/>
            <person name="Alves A."/>
        </authorList>
    </citation>
    <scope>NUCLEOTIDE SEQUENCE</scope>
    <source>
        <strain evidence="2">ATCC 34329</strain>
    </source>
</reference>
<organism evidence="2 3">
    <name type="scientific">Zalerion maritima</name>
    <dbReference type="NCBI Taxonomy" id="339359"/>
    <lineage>
        <taxon>Eukaryota</taxon>
        <taxon>Fungi</taxon>
        <taxon>Dikarya</taxon>
        <taxon>Ascomycota</taxon>
        <taxon>Pezizomycotina</taxon>
        <taxon>Sordariomycetes</taxon>
        <taxon>Lulworthiomycetidae</taxon>
        <taxon>Lulworthiales</taxon>
        <taxon>Lulworthiaceae</taxon>
        <taxon>Zalerion</taxon>
    </lineage>
</organism>
<evidence type="ECO:0000313" key="3">
    <source>
        <dbReference type="Proteomes" id="UP001201980"/>
    </source>
</evidence>
<feature type="transmembrane region" description="Helical" evidence="1">
    <location>
        <begin position="107"/>
        <end position="127"/>
    </location>
</feature>
<dbReference type="EMBL" id="JAKWBI020000124">
    <property type="protein sequence ID" value="KAJ2902100.1"/>
    <property type="molecule type" value="Genomic_DNA"/>
</dbReference>
<comment type="caution">
    <text evidence="2">The sequence shown here is derived from an EMBL/GenBank/DDBJ whole genome shotgun (WGS) entry which is preliminary data.</text>
</comment>
<feature type="transmembrane region" description="Helical" evidence="1">
    <location>
        <begin position="49"/>
        <end position="65"/>
    </location>
</feature>
<dbReference type="AlphaFoldDB" id="A0AAD5RS58"/>
<name>A0AAD5RS58_9PEZI</name>
<keyword evidence="1" id="KW-1133">Transmembrane helix</keyword>
<evidence type="ECO:0000256" key="1">
    <source>
        <dbReference type="SAM" id="Phobius"/>
    </source>
</evidence>